<sequence>MSFLSASGYFSALQDVLTKVNTSQAPLVDQAAALITDAVEAGGVLQAFGSGHSEAFALELSGRAGGLVAANRIELRDLVLLGGADPGVLSDPLLERDPTVASRLYELAAPHPRDVFVIASNSGVNGSIVEFAALVKEHGHPLIAVTSAEHSGRMSSRHPSGLRLRDHADIVLDNGAPYGDAILPLRDGGRVCGVSSITGALLAQQIVAEVARRMEESGARPPVYLSANVQGGDEHNRRLEERYDGRIRRTTR</sequence>
<dbReference type="NCBIfam" id="NF002805">
    <property type="entry name" value="PRK02947.1"/>
    <property type="match status" value="1"/>
</dbReference>
<name>A0ABV5IV49_9ACTN</name>
<reference evidence="3 4" key="1">
    <citation type="submission" date="2024-09" db="EMBL/GenBank/DDBJ databases">
        <authorList>
            <person name="Sun Q."/>
            <person name="Mori K."/>
        </authorList>
    </citation>
    <scope>NUCLEOTIDE SEQUENCE [LARGE SCALE GENOMIC DNA]</scope>
    <source>
        <strain evidence="3 4">CCM 3426</strain>
    </source>
</reference>
<feature type="domain" description="SIS" evidence="2">
    <location>
        <begin position="35"/>
        <end position="216"/>
    </location>
</feature>
<dbReference type="EMBL" id="JBHMEI010000078">
    <property type="protein sequence ID" value="MFB9208442.1"/>
    <property type="molecule type" value="Genomic_DNA"/>
</dbReference>
<keyword evidence="3" id="KW-0413">Isomerase</keyword>
<dbReference type="GO" id="GO:0016853">
    <property type="term" value="F:isomerase activity"/>
    <property type="evidence" value="ECO:0007669"/>
    <property type="project" value="UniProtKB-KW"/>
</dbReference>
<dbReference type="RefSeq" id="WP_125634085.1">
    <property type="nucleotide sequence ID" value="NZ_BMRC01000005.1"/>
</dbReference>
<dbReference type="Gene3D" id="3.40.50.10490">
    <property type="entry name" value="Glucose-6-phosphate isomerase like protein, domain 1"/>
    <property type="match status" value="1"/>
</dbReference>
<evidence type="ECO:0000259" key="2">
    <source>
        <dbReference type="PROSITE" id="PS51464"/>
    </source>
</evidence>
<proteinExistence type="predicted"/>
<dbReference type="CDD" id="cd05013">
    <property type="entry name" value="SIS_RpiR"/>
    <property type="match status" value="1"/>
</dbReference>
<keyword evidence="4" id="KW-1185">Reference proteome</keyword>
<feature type="compositionally biased region" description="Basic and acidic residues" evidence="1">
    <location>
        <begin position="232"/>
        <end position="252"/>
    </location>
</feature>
<protein>
    <submittedName>
        <fullName evidence="3">Sugar isomerase domain-containing protein</fullName>
    </submittedName>
</protein>
<comment type="caution">
    <text evidence="3">The sequence shown here is derived from an EMBL/GenBank/DDBJ whole genome shotgun (WGS) entry which is preliminary data.</text>
</comment>
<dbReference type="InterPro" id="IPR046348">
    <property type="entry name" value="SIS_dom_sf"/>
</dbReference>
<dbReference type="PANTHER" id="PTHR30390:SF7">
    <property type="entry name" value="PHOSPHOHEPTOSE ISOMERASE"/>
    <property type="match status" value="1"/>
</dbReference>
<dbReference type="InterPro" id="IPR001347">
    <property type="entry name" value="SIS_dom"/>
</dbReference>
<dbReference type="Proteomes" id="UP001589647">
    <property type="component" value="Unassembled WGS sequence"/>
</dbReference>
<feature type="region of interest" description="Disordered" evidence="1">
    <location>
        <begin position="223"/>
        <end position="252"/>
    </location>
</feature>
<evidence type="ECO:0000256" key="1">
    <source>
        <dbReference type="SAM" id="MobiDB-lite"/>
    </source>
</evidence>
<accession>A0ABV5IV49</accession>
<organism evidence="3 4">
    <name type="scientific">Nonomuraea spiralis</name>
    <dbReference type="NCBI Taxonomy" id="46182"/>
    <lineage>
        <taxon>Bacteria</taxon>
        <taxon>Bacillati</taxon>
        <taxon>Actinomycetota</taxon>
        <taxon>Actinomycetes</taxon>
        <taxon>Streptosporangiales</taxon>
        <taxon>Streptosporangiaceae</taxon>
        <taxon>Nonomuraea</taxon>
    </lineage>
</organism>
<dbReference type="PROSITE" id="PS51464">
    <property type="entry name" value="SIS"/>
    <property type="match status" value="1"/>
</dbReference>
<gene>
    <name evidence="3" type="ORF">ACFFV7_45185</name>
</gene>
<dbReference type="SUPFAM" id="SSF53697">
    <property type="entry name" value="SIS domain"/>
    <property type="match status" value="1"/>
</dbReference>
<dbReference type="Pfam" id="PF13580">
    <property type="entry name" value="SIS_2"/>
    <property type="match status" value="1"/>
</dbReference>
<dbReference type="InterPro" id="IPR035472">
    <property type="entry name" value="RpiR-like_SIS"/>
</dbReference>
<dbReference type="PANTHER" id="PTHR30390">
    <property type="entry name" value="SEDOHEPTULOSE 7-PHOSPHATE ISOMERASE / DNAA INITIATOR-ASSOCIATING FACTOR FOR REPLICATION INITIATION"/>
    <property type="match status" value="1"/>
</dbReference>
<evidence type="ECO:0000313" key="4">
    <source>
        <dbReference type="Proteomes" id="UP001589647"/>
    </source>
</evidence>
<dbReference type="InterPro" id="IPR050099">
    <property type="entry name" value="SIS_GmhA/DiaA_subfam"/>
</dbReference>
<evidence type="ECO:0000313" key="3">
    <source>
        <dbReference type="EMBL" id="MFB9208442.1"/>
    </source>
</evidence>